<dbReference type="Pfam" id="PF22062">
    <property type="entry name" value="OB_DPOA2"/>
    <property type="match status" value="1"/>
</dbReference>
<feature type="region of interest" description="Disordered" evidence="7">
    <location>
        <begin position="120"/>
        <end position="144"/>
    </location>
</feature>
<evidence type="ECO:0000256" key="4">
    <source>
        <dbReference type="ARBA" id="ARBA00022705"/>
    </source>
</evidence>
<dbReference type="FunFam" id="3.60.21.60:FF:000004">
    <property type="entry name" value="DNA polymerase alpha subunit B"/>
    <property type="match status" value="1"/>
</dbReference>
<dbReference type="FunFam" id="3.60.21.60:FF:000007">
    <property type="entry name" value="DNA polymerase alpha subunit B"/>
    <property type="match status" value="1"/>
</dbReference>
<evidence type="ECO:0000256" key="5">
    <source>
        <dbReference type="ARBA" id="ARBA00023242"/>
    </source>
</evidence>
<gene>
    <name evidence="11" type="ORF">RchiOBHm_Chr4g0431221</name>
</gene>
<dbReference type="GO" id="GO:0006270">
    <property type="term" value="P:DNA replication initiation"/>
    <property type="evidence" value="ECO:0007669"/>
    <property type="project" value="TreeGrafter"/>
</dbReference>
<dbReference type="InterPro" id="IPR043034">
    <property type="entry name" value="DNA_pol_alpha_B_N_sf"/>
</dbReference>
<dbReference type="Pfam" id="PF04042">
    <property type="entry name" value="DNA_pol_E_B"/>
    <property type="match status" value="1"/>
</dbReference>
<dbReference type="Pfam" id="PF08418">
    <property type="entry name" value="Pol_alpha_B_N"/>
    <property type="match status" value="1"/>
</dbReference>
<name>A0A2P6R0N2_ROSCH</name>
<feature type="compositionally biased region" description="Polar residues" evidence="7">
    <location>
        <begin position="120"/>
        <end position="140"/>
    </location>
</feature>
<evidence type="ECO:0000256" key="7">
    <source>
        <dbReference type="SAM" id="MobiDB-lite"/>
    </source>
</evidence>
<comment type="subcellular location">
    <subcellularLocation>
        <location evidence="1 6">Nucleus</location>
    </subcellularLocation>
</comment>
<dbReference type="Gramene" id="PRQ39992">
    <property type="protein sequence ID" value="PRQ39992"/>
    <property type="gene ID" value="RchiOBHm_Chr4g0431221"/>
</dbReference>
<evidence type="ECO:0000256" key="3">
    <source>
        <dbReference type="ARBA" id="ARBA00018596"/>
    </source>
</evidence>
<sequence length="623" mass="69523">MEDQIKAEFIKSDFTLDEEDQILKKCLTFCINYKLTPSDLVSSWEIYYLNRQLNEPVVRDVEMEGFLQHLQNEQKEALNNKEEPGLHIYSSNDVDMILNGEDVDIEETVLHTPISKSQNHYSDSLYSTPQTNGNIPSSGKPTKLITPFGRRTDKFVVKFSIENMPNTESVKKEDDNEDQDEDDIIRRVKPGKRCSLAVHGSGPEIGCRFMYDRIADRFNALETRILKHATALVSSGQYEEPVDPTISSEKSIFTVGMIFCDGEGHLNEKSTLLQSSAEHSGGQRVRLELHHVSQYSIFPGQVVGIVGHNPSGHCFIASKLIDSIPLSVAADENLHPAKKPALDPESLSIDLASPQPELSVIIASGPFTTIDNLLFEPLKELLAYANRKLPQLLILLGPFIDSEHPEIKKGTVDRTFDDIFQFEIIRRLQDYAEYMGSHARVVLVPSVRDANHDFVFPQPPFDIRPPDLKRQITSITNPGMFEANQVKIGCCSVDILKHLSGEETSRIPKDGTPSDRMSRLANHILSQRSFYPLYPPAESVPLDFSLAPEALNISLIPDILILPSDMKYFVKVLSLGERSEGEQPVKCICVNPGRLAKGEGGGTFVELNYYGSPDTSNASIIGI</sequence>
<dbReference type="GO" id="GO:0005658">
    <property type="term" value="C:alpha DNA polymerase:primase complex"/>
    <property type="evidence" value="ECO:0007669"/>
    <property type="project" value="TreeGrafter"/>
</dbReference>
<comment type="similarity">
    <text evidence="2 6">Belongs to the DNA polymerase alpha subunit B family.</text>
</comment>
<dbReference type="InterPro" id="IPR054300">
    <property type="entry name" value="OB_DPOA2"/>
</dbReference>
<evidence type="ECO:0000256" key="1">
    <source>
        <dbReference type="ARBA" id="ARBA00004123"/>
    </source>
</evidence>
<dbReference type="PANTHER" id="PTHR23061:SF12">
    <property type="entry name" value="DNA POLYMERASE ALPHA SUBUNIT B"/>
    <property type="match status" value="1"/>
</dbReference>
<evidence type="ECO:0000259" key="8">
    <source>
        <dbReference type="Pfam" id="PF04042"/>
    </source>
</evidence>
<dbReference type="AlphaFoldDB" id="A0A2P6R0N2"/>
<dbReference type="PIRSF" id="PIRSF018300">
    <property type="entry name" value="DNA_pol_alph_2"/>
    <property type="match status" value="1"/>
</dbReference>
<protein>
    <recommendedName>
        <fullName evidence="3 6">DNA polymerase alpha subunit B</fullName>
    </recommendedName>
</protein>
<dbReference type="OrthoDB" id="336885at2759"/>
<dbReference type="InterPro" id="IPR007185">
    <property type="entry name" value="DNA_pol_a/d/e_bsu"/>
</dbReference>
<comment type="caution">
    <text evidence="11">The sequence shown here is derived from an EMBL/GenBank/DDBJ whole genome shotgun (WGS) entry which is preliminary data.</text>
</comment>
<evidence type="ECO:0000259" key="9">
    <source>
        <dbReference type="Pfam" id="PF08418"/>
    </source>
</evidence>
<evidence type="ECO:0000256" key="2">
    <source>
        <dbReference type="ARBA" id="ARBA00007299"/>
    </source>
</evidence>
<keyword evidence="5 6" id="KW-0539">Nucleus</keyword>
<dbReference type="GO" id="GO:0003677">
    <property type="term" value="F:DNA binding"/>
    <property type="evidence" value="ECO:0007669"/>
    <property type="project" value="InterPro"/>
</dbReference>
<reference evidence="11 12" key="1">
    <citation type="journal article" date="2018" name="Nat. Genet.">
        <title>The Rosa genome provides new insights in the design of modern roses.</title>
        <authorList>
            <person name="Bendahmane M."/>
        </authorList>
    </citation>
    <scope>NUCLEOTIDE SEQUENCE [LARGE SCALE GENOMIC DNA]</scope>
    <source>
        <strain evidence="12">cv. Old Blush</strain>
    </source>
</reference>
<evidence type="ECO:0000313" key="12">
    <source>
        <dbReference type="Proteomes" id="UP000238479"/>
    </source>
</evidence>
<dbReference type="FunFam" id="1.10.8.530:FF:000002">
    <property type="entry name" value="DNA polymerase alpha subunit B"/>
    <property type="match status" value="1"/>
</dbReference>
<dbReference type="Gene3D" id="1.10.8.530">
    <property type="entry name" value="DNA polymerase alpha-primase, subunit B, N-terminal domain"/>
    <property type="match status" value="1"/>
</dbReference>
<dbReference type="InterPro" id="IPR016722">
    <property type="entry name" value="DNA_pol_alpha_bsu"/>
</dbReference>
<dbReference type="InterPro" id="IPR013627">
    <property type="entry name" value="Pol_alpha_B_N"/>
</dbReference>
<feature type="domain" description="DNA polymerase alpha subunit B N-terminal" evidence="9">
    <location>
        <begin position="4"/>
        <end position="50"/>
    </location>
</feature>
<dbReference type="PANTHER" id="PTHR23061">
    <property type="entry name" value="DNA POLYMERASE 2 ALPHA 70 KDA SUBUNIT"/>
    <property type="match status" value="1"/>
</dbReference>
<dbReference type="STRING" id="74649.A0A2P6R0N2"/>
<feature type="domain" description="DNA polymerase alpha/delta/epsilon subunit B" evidence="8">
    <location>
        <begin position="360"/>
        <end position="571"/>
    </location>
</feature>
<evidence type="ECO:0000256" key="6">
    <source>
        <dbReference type="PIRNR" id="PIRNR018300"/>
    </source>
</evidence>
<dbReference type="Proteomes" id="UP000238479">
    <property type="component" value="Chromosome 4"/>
</dbReference>
<keyword evidence="12" id="KW-1185">Reference proteome</keyword>
<evidence type="ECO:0000313" key="11">
    <source>
        <dbReference type="EMBL" id="PRQ39992.1"/>
    </source>
</evidence>
<dbReference type="Gene3D" id="3.60.21.60">
    <property type="match status" value="2"/>
</dbReference>
<keyword evidence="4 6" id="KW-0235">DNA replication</keyword>
<dbReference type="EMBL" id="PDCK01000042">
    <property type="protein sequence ID" value="PRQ39992.1"/>
    <property type="molecule type" value="Genomic_DNA"/>
</dbReference>
<proteinExistence type="inferred from homology"/>
<dbReference type="OMA" id="RFMYDRT"/>
<organism evidence="11 12">
    <name type="scientific">Rosa chinensis</name>
    <name type="common">China rose</name>
    <dbReference type="NCBI Taxonomy" id="74649"/>
    <lineage>
        <taxon>Eukaryota</taxon>
        <taxon>Viridiplantae</taxon>
        <taxon>Streptophyta</taxon>
        <taxon>Embryophyta</taxon>
        <taxon>Tracheophyta</taxon>
        <taxon>Spermatophyta</taxon>
        <taxon>Magnoliopsida</taxon>
        <taxon>eudicotyledons</taxon>
        <taxon>Gunneridae</taxon>
        <taxon>Pentapetalae</taxon>
        <taxon>rosids</taxon>
        <taxon>fabids</taxon>
        <taxon>Rosales</taxon>
        <taxon>Rosaceae</taxon>
        <taxon>Rosoideae</taxon>
        <taxon>Rosoideae incertae sedis</taxon>
        <taxon>Rosa</taxon>
    </lineage>
</organism>
<evidence type="ECO:0000259" key="10">
    <source>
        <dbReference type="Pfam" id="PF22062"/>
    </source>
</evidence>
<feature type="domain" description="DNA polymerase alpha subunit B OB" evidence="10">
    <location>
        <begin position="229"/>
        <end position="322"/>
    </location>
</feature>
<comment type="function">
    <text evidence="6">Accessory subunit of the DNA polymerase alpha complex (also known as the alpha DNA polymerase-primase complex) which plays an essential role in the initiation of DNA synthesis.</text>
</comment>
<accession>A0A2P6R0N2</accession>